<proteinExistence type="predicted"/>
<dbReference type="AlphaFoldDB" id="A0A0F9C8B7"/>
<accession>A0A0F9C8B7</accession>
<evidence type="ECO:0000313" key="2">
    <source>
        <dbReference type="EMBL" id="KKL45628.1"/>
    </source>
</evidence>
<comment type="caution">
    <text evidence="2">The sequence shown here is derived from an EMBL/GenBank/DDBJ whole genome shotgun (WGS) entry which is preliminary data.</text>
</comment>
<feature type="region of interest" description="Disordered" evidence="1">
    <location>
        <begin position="89"/>
        <end position="116"/>
    </location>
</feature>
<protein>
    <submittedName>
        <fullName evidence="2">Uncharacterized protein</fullName>
    </submittedName>
</protein>
<dbReference type="EMBL" id="LAZR01034319">
    <property type="protein sequence ID" value="KKL45628.1"/>
    <property type="molecule type" value="Genomic_DNA"/>
</dbReference>
<gene>
    <name evidence="2" type="ORF">LCGC14_2353700</name>
</gene>
<name>A0A0F9C8B7_9ZZZZ</name>
<reference evidence="2" key="1">
    <citation type="journal article" date="2015" name="Nature">
        <title>Complex archaea that bridge the gap between prokaryotes and eukaryotes.</title>
        <authorList>
            <person name="Spang A."/>
            <person name="Saw J.H."/>
            <person name="Jorgensen S.L."/>
            <person name="Zaremba-Niedzwiedzka K."/>
            <person name="Martijn J."/>
            <person name="Lind A.E."/>
            <person name="van Eijk R."/>
            <person name="Schleper C."/>
            <person name="Guy L."/>
            <person name="Ettema T.J."/>
        </authorList>
    </citation>
    <scope>NUCLEOTIDE SEQUENCE</scope>
</reference>
<evidence type="ECO:0000256" key="1">
    <source>
        <dbReference type="SAM" id="MobiDB-lite"/>
    </source>
</evidence>
<sequence>MSLRRQTISNYRSRLRKLRRAFAAISNDEVEKKAYLAERILALERKLVTAPPPEKPGRRPGPITQEEIDLLASREKVSGAELERLERELAEEDEKRTDWSPEAIDERRKKVLEKAE</sequence>
<organism evidence="2">
    <name type="scientific">marine sediment metagenome</name>
    <dbReference type="NCBI Taxonomy" id="412755"/>
    <lineage>
        <taxon>unclassified sequences</taxon>
        <taxon>metagenomes</taxon>
        <taxon>ecological metagenomes</taxon>
    </lineage>
</organism>